<accession>A0A0E0E196</accession>
<keyword evidence="2" id="KW-1185">Reference proteome</keyword>
<dbReference type="HOGENOM" id="CLU_2546447_0_0_1"/>
<dbReference type="EnsemblPlants" id="OMERI06G14400.1">
    <property type="protein sequence ID" value="OMERI06G14400.1"/>
    <property type="gene ID" value="OMERI06G14400"/>
</dbReference>
<evidence type="ECO:0000313" key="1">
    <source>
        <dbReference type="EnsemblPlants" id="OMERI06G14400.1"/>
    </source>
</evidence>
<reference evidence="1" key="2">
    <citation type="submission" date="2018-05" db="EMBL/GenBank/DDBJ databases">
        <title>OmerRS3 (Oryza meridionalis Reference Sequence Version 3).</title>
        <authorList>
            <person name="Zhang J."/>
            <person name="Kudrna D."/>
            <person name="Lee S."/>
            <person name="Talag J."/>
            <person name="Welchert J."/>
            <person name="Wing R.A."/>
        </authorList>
    </citation>
    <scope>NUCLEOTIDE SEQUENCE [LARGE SCALE GENOMIC DNA]</scope>
    <source>
        <strain evidence="1">cv. OR44</strain>
    </source>
</reference>
<evidence type="ECO:0000313" key="2">
    <source>
        <dbReference type="Proteomes" id="UP000008021"/>
    </source>
</evidence>
<dbReference type="Gramene" id="OMERI06G14400.1">
    <property type="protein sequence ID" value="OMERI06G14400.1"/>
    <property type="gene ID" value="OMERI06G14400"/>
</dbReference>
<reference evidence="1" key="1">
    <citation type="submission" date="2015-04" db="UniProtKB">
        <authorList>
            <consortium name="EnsemblPlants"/>
        </authorList>
    </citation>
    <scope>IDENTIFICATION</scope>
</reference>
<organism evidence="1">
    <name type="scientific">Oryza meridionalis</name>
    <dbReference type="NCBI Taxonomy" id="40149"/>
    <lineage>
        <taxon>Eukaryota</taxon>
        <taxon>Viridiplantae</taxon>
        <taxon>Streptophyta</taxon>
        <taxon>Embryophyta</taxon>
        <taxon>Tracheophyta</taxon>
        <taxon>Spermatophyta</taxon>
        <taxon>Magnoliopsida</taxon>
        <taxon>Liliopsida</taxon>
        <taxon>Poales</taxon>
        <taxon>Poaceae</taxon>
        <taxon>BOP clade</taxon>
        <taxon>Oryzoideae</taxon>
        <taxon>Oryzeae</taxon>
        <taxon>Oryzinae</taxon>
        <taxon>Oryza</taxon>
    </lineage>
</organism>
<protein>
    <submittedName>
        <fullName evidence="1">Uncharacterized protein</fullName>
    </submittedName>
</protein>
<name>A0A0E0E196_9ORYZ</name>
<dbReference type="AlphaFoldDB" id="A0A0E0E196"/>
<proteinExistence type="predicted"/>
<dbReference type="Proteomes" id="UP000008021">
    <property type="component" value="Chromosome 6"/>
</dbReference>
<sequence length="83" mass="9269">MTRKRLAGGEPLPARRVNADMICVKRSKYGLLQALQSSLAKQTKAQAVTEFKHSVVAHKWRARVQHKIPFLDMRSLVAAGLVC</sequence>